<proteinExistence type="predicted"/>
<dbReference type="AlphaFoldDB" id="A0A1A8LIN5"/>
<sequence>FQLGMGDVAYVYFTIFVEAYAVKKIAIYPFPLFIRVKMTPEQILLLNTIEHLNIYKKMQNILNNFIL</sequence>
<dbReference type="EMBL" id="HAEF01007001">
    <property type="protein sequence ID" value="SBR44383.1"/>
    <property type="molecule type" value="Transcribed_RNA"/>
</dbReference>
<reference evidence="1" key="1">
    <citation type="submission" date="2016-05" db="EMBL/GenBank/DDBJ databases">
        <authorList>
            <person name="Lavstsen T."/>
            <person name="Jespersen J.S."/>
        </authorList>
    </citation>
    <scope>NUCLEOTIDE SEQUENCE</scope>
    <source>
        <tissue evidence="1">Brain</tissue>
    </source>
</reference>
<feature type="non-terminal residue" evidence="1">
    <location>
        <position position="1"/>
    </location>
</feature>
<reference evidence="1" key="2">
    <citation type="submission" date="2016-06" db="EMBL/GenBank/DDBJ databases">
        <title>The genome of a short-lived fish provides insights into sex chromosome evolution and the genetic control of aging.</title>
        <authorList>
            <person name="Reichwald K."/>
            <person name="Felder M."/>
            <person name="Petzold A."/>
            <person name="Koch P."/>
            <person name="Groth M."/>
            <person name="Platzer M."/>
        </authorList>
    </citation>
    <scope>NUCLEOTIDE SEQUENCE</scope>
    <source>
        <tissue evidence="1">Brain</tissue>
    </source>
</reference>
<organism evidence="1">
    <name type="scientific">Nothobranchius pienaari</name>
    <dbReference type="NCBI Taxonomy" id="704102"/>
    <lineage>
        <taxon>Eukaryota</taxon>
        <taxon>Metazoa</taxon>
        <taxon>Chordata</taxon>
        <taxon>Craniata</taxon>
        <taxon>Vertebrata</taxon>
        <taxon>Euteleostomi</taxon>
        <taxon>Actinopterygii</taxon>
        <taxon>Neopterygii</taxon>
        <taxon>Teleostei</taxon>
        <taxon>Neoteleostei</taxon>
        <taxon>Acanthomorphata</taxon>
        <taxon>Ovalentaria</taxon>
        <taxon>Atherinomorphae</taxon>
        <taxon>Cyprinodontiformes</taxon>
        <taxon>Nothobranchiidae</taxon>
        <taxon>Nothobranchius</taxon>
    </lineage>
</organism>
<accession>A0A1A8LIN5</accession>
<evidence type="ECO:0000313" key="1">
    <source>
        <dbReference type="EMBL" id="SBR44383.1"/>
    </source>
</evidence>
<feature type="non-terminal residue" evidence="1">
    <location>
        <position position="67"/>
    </location>
</feature>
<gene>
    <name evidence="1" type="primary">CABZ01072511.1</name>
</gene>
<name>A0A1A8LIN5_9TELE</name>
<protein>
    <submittedName>
        <fullName evidence="1">Uncharacterized protein</fullName>
    </submittedName>
</protein>